<protein>
    <submittedName>
        <fullName evidence="1">Uncharacterized protein</fullName>
    </submittedName>
</protein>
<sequence length="472" mass="54323">MVTASKYWRQIKINSSGSRQILEITEAKQFFTSNFPEYITDSEISDINIQRQLLALVQDNSDTNLERNSLLAERCLLCFISWQIDGVCQQLAANFGTNHGFTRENLFPYVLTDDGRISSQKNKTSSCSFAQEILQNFDPNQSNLATWTTRKVKQHPELNSFLLECGVYLISDWAILNDTPPKQLEKIFSVFYNFTAFETRESIDILSSYHAIYRAQRRQKSLSRAGRKCLPPTTEQLEQIAQLIKTKTGKNISPKQVLTKLQDLASQIREYRISVRSGSLPTIPLDTSNHKSLANQICIVQEADSMDEQNEFLSNYRKQFLLSLDDAIAKVTDSWIQLLKKRKNKKMEQFIQGLHLYHCQGKSMTEIAQNVGLKAQYQVTRLLKLKSFRADIKQELLISLRGRILEIAQDYADPKHLKTIDKKIEIALDEQINIVFKEVESEGYNSQSSSKENLFAQRVCKHIDKFNYCNLS</sequence>
<dbReference type="OrthoDB" id="539713at2"/>
<gene>
    <name evidence="1" type="ORF">D5R40_10360</name>
</gene>
<evidence type="ECO:0000313" key="1">
    <source>
        <dbReference type="EMBL" id="RQH45709.1"/>
    </source>
</evidence>
<dbReference type="RefSeq" id="WP_124146692.1">
    <property type="nucleotide sequence ID" value="NZ_CAWOKI010000188.1"/>
</dbReference>
<comment type="caution">
    <text evidence="1">The sequence shown here is derived from an EMBL/GenBank/DDBJ whole genome shotgun (WGS) entry which is preliminary data.</text>
</comment>
<name>A0A3N6NTT5_9CYAN</name>
<evidence type="ECO:0000313" key="2">
    <source>
        <dbReference type="Proteomes" id="UP000269154"/>
    </source>
</evidence>
<organism evidence="1 2">
    <name type="scientific">Okeania hirsuta</name>
    <dbReference type="NCBI Taxonomy" id="1458930"/>
    <lineage>
        <taxon>Bacteria</taxon>
        <taxon>Bacillati</taxon>
        <taxon>Cyanobacteriota</taxon>
        <taxon>Cyanophyceae</taxon>
        <taxon>Oscillatoriophycideae</taxon>
        <taxon>Oscillatoriales</taxon>
        <taxon>Microcoleaceae</taxon>
        <taxon>Okeania</taxon>
    </lineage>
</organism>
<dbReference type="AlphaFoldDB" id="A0A3N6NTT5"/>
<dbReference type="Proteomes" id="UP000269154">
    <property type="component" value="Unassembled WGS sequence"/>
</dbReference>
<keyword evidence="2" id="KW-1185">Reference proteome</keyword>
<dbReference type="EMBL" id="RCBY01000044">
    <property type="protein sequence ID" value="RQH45709.1"/>
    <property type="molecule type" value="Genomic_DNA"/>
</dbReference>
<reference evidence="1 2" key="1">
    <citation type="journal article" date="2018" name="ACS Chem. Biol.">
        <title>Ketoreductase domain dysfunction expands chemodiversity: malyngamide biosynthesis in the cyanobacterium Okeania hirsuta.</title>
        <authorList>
            <person name="Moss N.A."/>
            <person name="Leao T."/>
            <person name="Rankin M."/>
            <person name="McCullough T.M."/>
            <person name="Qu P."/>
            <person name="Korobeynikov A."/>
            <person name="Smith J.L."/>
            <person name="Gerwick L."/>
            <person name="Gerwick W.H."/>
        </authorList>
    </citation>
    <scope>NUCLEOTIDE SEQUENCE [LARGE SCALE GENOMIC DNA]</scope>
    <source>
        <strain evidence="1 2">PAB10Feb10-1</strain>
    </source>
</reference>
<accession>A0A3N6NTT5</accession>
<proteinExistence type="predicted"/>